<comment type="similarity">
    <text evidence="2 4">Belongs to the Ninja family.</text>
</comment>
<sequence length="211" mass="23731">MNGRFGVDPARKKLKRSSSVANLVFTVGAVENETIHHARGMEFDVYAPLARTRSLPTETEEEWRRRKELQSMRRMEARRKRMEKLKNLRVVKDKENCFQKDVKNGLHEVVVNGSAINGQRLENAILHGFENGDVSSSPQGSIESLRSGSSGVSDPVEDRGFLYGYKKGEEVRIVCVCHGMFLTPKEFVEHGGGGDVEQPLKHIVVNPFPLL</sequence>
<comment type="subcellular location">
    <subcellularLocation>
        <location evidence="1 4">Nucleus</location>
    </subcellularLocation>
</comment>
<organism evidence="8 9">
    <name type="scientific">Rehmannia glutinosa</name>
    <name type="common">Chinese foxglove</name>
    <dbReference type="NCBI Taxonomy" id="99300"/>
    <lineage>
        <taxon>Eukaryota</taxon>
        <taxon>Viridiplantae</taxon>
        <taxon>Streptophyta</taxon>
        <taxon>Embryophyta</taxon>
        <taxon>Tracheophyta</taxon>
        <taxon>Spermatophyta</taxon>
        <taxon>Magnoliopsida</taxon>
        <taxon>eudicotyledons</taxon>
        <taxon>Gunneridae</taxon>
        <taxon>Pentapetalae</taxon>
        <taxon>asterids</taxon>
        <taxon>lamiids</taxon>
        <taxon>Lamiales</taxon>
        <taxon>Orobanchaceae</taxon>
        <taxon>Rehmannieae</taxon>
        <taxon>Rehmannia</taxon>
    </lineage>
</organism>
<dbReference type="Pfam" id="PF07897">
    <property type="entry name" value="EAR"/>
    <property type="match status" value="1"/>
</dbReference>
<evidence type="ECO:0000256" key="4">
    <source>
        <dbReference type="RuleBase" id="RU369029"/>
    </source>
</evidence>
<keyword evidence="9" id="KW-1185">Reference proteome</keyword>
<feature type="domain" description="Tify" evidence="7">
    <location>
        <begin position="172"/>
        <end position="204"/>
    </location>
</feature>
<dbReference type="Proteomes" id="UP001318860">
    <property type="component" value="Unassembled WGS sequence"/>
</dbReference>
<name>A0ABR0V1W5_REHGL</name>
<proteinExistence type="inferred from homology"/>
<dbReference type="PANTHER" id="PTHR31413:SF31">
    <property type="entry name" value="NINJA-FAMILY PROTEIN AFP3"/>
    <property type="match status" value="1"/>
</dbReference>
<evidence type="ECO:0000256" key="1">
    <source>
        <dbReference type="ARBA" id="ARBA00004123"/>
    </source>
</evidence>
<dbReference type="InterPro" id="IPR032310">
    <property type="entry name" value="NLS_NINJA_AFP-like"/>
</dbReference>
<dbReference type="InterPro" id="IPR032308">
    <property type="entry name" value="TDBD"/>
</dbReference>
<feature type="compositionally biased region" description="Polar residues" evidence="5">
    <location>
        <begin position="133"/>
        <end position="152"/>
    </location>
</feature>
<keyword evidence="3 4" id="KW-0539">Nucleus</keyword>
<comment type="caution">
    <text evidence="8">The sequence shown here is derived from an EMBL/GenBank/DDBJ whole genome shotgun (WGS) entry which is preliminary data.</text>
</comment>
<evidence type="ECO:0000256" key="5">
    <source>
        <dbReference type="SAM" id="MobiDB-lite"/>
    </source>
</evidence>
<comment type="function">
    <text evidence="4">Acts as a negative regulator of abscisic acid (ABA) response.</text>
</comment>
<accession>A0ABR0V1W5</accession>
<gene>
    <name evidence="8" type="ORF">DH2020_037122</name>
</gene>
<dbReference type="Pfam" id="PF16136">
    <property type="entry name" value="NLS_NINJA_AFP"/>
    <property type="match status" value="1"/>
</dbReference>
<dbReference type="Pfam" id="PF16135">
    <property type="entry name" value="TDBD"/>
    <property type="match status" value="1"/>
</dbReference>
<evidence type="ECO:0000313" key="8">
    <source>
        <dbReference type="EMBL" id="KAK6129144.1"/>
    </source>
</evidence>
<dbReference type="EMBL" id="JABTTQ020001665">
    <property type="protein sequence ID" value="KAK6129144.1"/>
    <property type="molecule type" value="Genomic_DNA"/>
</dbReference>
<feature type="domain" description="Ethylene-responsive binding factor-associated repression" evidence="6">
    <location>
        <begin position="1"/>
        <end position="22"/>
    </location>
</feature>
<protein>
    <recommendedName>
        <fullName evidence="4">Ninja-family protein</fullName>
    </recommendedName>
    <alternativeName>
        <fullName evidence="4">ABI-binding protein</fullName>
    </alternativeName>
</protein>
<evidence type="ECO:0000259" key="7">
    <source>
        <dbReference type="Pfam" id="PF16135"/>
    </source>
</evidence>
<dbReference type="PANTHER" id="PTHR31413">
    <property type="entry name" value="AFP HOMOLOG 2"/>
    <property type="match status" value="1"/>
</dbReference>
<evidence type="ECO:0000313" key="9">
    <source>
        <dbReference type="Proteomes" id="UP001318860"/>
    </source>
</evidence>
<evidence type="ECO:0000256" key="3">
    <source>
        <dbReference type="ARBA" id="ARBA00023242"/>
    </source>
</evidence>
<reference evidence="8 9" key="1">
    <citation type="journal article" date="2021" name="Comput. Struct. Biotechnol. J.">
        <title>De novo genome assembly of the potent medicinal plant Rehmannia glutinosa using nanopore technology.</title>
        <authorList>
            <person name="Ma L."/>
            <person name="Dong C."/>
            <person name="Song C."/>
            <person name="Wang X."/>
            <person name="Zheng X."/>
            <person name="Niu Y."/>
            <person name="Chen S."/>
            <person name="Feng W."/>
        </authorList>
    </citation>
    <scope>NUCLEOTIDE SEQUENCE [LARGE SCALE GENOMIC DNA]</scope>
    <source>
        <strain evidence="8">DH-2019</strain>
    </source>
</reference>
<evidence type="ECO:0000256" key="2">
    <source>
        <dbReference type="ARBA" id="ARBA00006081"/>
    </source>
</evidence>
<dbReference type="InterPro" id="IPR012463">
    <property type="entry name" value="Ninja_motif"/>
</dbReference>
<evidence type="ECO:0000259" key="6">
    <source>
        <dbReference type="Pfam" id="PF07897"/>
    </source>
</evidence>
<dbReference type="InterPro" id="IPR031307">
    <property type="entry name" value="Ninja_fam"/>
</dbReference>
<feature type="region of interest" description="Disordered" evidence="5">
    <location>
        <begin position="132"/>
        <end position="154"/>
    </location>
</feature>